<protein>
    <submittedName>
        <fullName evidence="1">Uncharacterized protein</fullName>
    </submittedName>
</protein>
<name>A0AAV7MP60_PLEWA</name>
<evidence type="ECO:0000313" key="2">
    <source>
        <dbReference type="Proteomes" id="UP001066276"/>
    </source>
</evidence>
<accession>A0AAV7MP60</accession>
<organism evidence="1 2">
    <name type="scientific">Pleurodeles waltl</name>
    <name type="common">Iberian ribbed newt</name>
    <dbReference type="NCBI Taxonomy" id="8319"/>
    <lineage>
        <taxon>Eukaryota</taxon>
        <taxon>Metazoa</taxon>
        <taxon>Chordata</taxon>
        <taxon>Craniata</taxon>
        <taxon>Vertebrata</taxon>
        <taxon>Euteleostomi</taxon>
        <taxon>Amphibia</taxon>
        <taxon>Batrachia</taxon>
        <taxon>Caudata</taxon>
        <taxon>Salamandroidea</taxon>
        <taxon>Salamandridae</taxon>
        <taxon>Pleurodelinae</taxon>
        <taxon>Pleurodeles</taxon>
    </lineage>
</organism>
<dbReference type="Proteomes" id="UP001066276">
    <property type="component" value="Chromosome 9"/>
</dbReference>
<proteinExistence type="predicted"/>
<dbReference type="AlphaFoldDB" id="A0AAV7MP60"/>
<keyword evidence="2" id="KW-1185">Reference proteome</keyword>
<evidence type="ECO:0000313" key="1">
    <source>
        <dbReference type="EMBL" id="KAJ1105312.1"/>
    </source>
</evidence>
<comment type="caution">
    <text evidence="1">The sequence shown here is derived from an EMBL/GenBank/DDBJ whole genome shotgun (WGS) entry which is preliminary data.</text>
</comment>
<dbReference type="EMBL" id="JANPWB010000013">
    <property type="protein sequence ID" value="KAJ1105312.1"/>
    <property type="molecule type" value="Genomic_DNA"/>
</dbReference>
<sequence>MSRTVGLVQDSVGFLQPRTAGLQAGCDSFSALGGVDEEASSSLPERAVEKFKFLVGVRAPYMHQPEVVARSGVACLTLREQAGPSADILQGGNFFEEPSTSQSTVSFVHISGLEVENLDYEERGDVGEGKIVEDVGTIVRNVAGGSQFKGKRSIGVLQKEPSKTVQLSHKGGREEKKRESLQIPLGEKKCVSGEGAALIRCVSVAVGVNNDIAVAEIPWAGEESRCTEDGYSSVTLGPGILRVLQLIQ</sequence>
<reference evidence="1" key="1">
    <citation type="journal article" date="2022" name="bioRxiv">
        <title>Sequencing and chromosome-scale assembly of the giantPleurodeles waltlgenome.</title>
        <authorList>
            <person name="Brown T."/>
            <person name="Elewa A."/>
            <person name="Iarovenko S."/>
            <person name="Subramanian E."/>
            <person name="Araus A.J."/>
            <person name="Petzold A."/>
            <person name="Susuki M."/>
            <person name="Suzuki K.-i.T."/>
            <person name="Hayashi T."/>
            <person name="Toyoda A."/>
            <person name="Oliveira C."/>
            <person name="Osipova E."/>
            <person name="Leigh N.D."/>
            <person name="Simon A."/>
            <person name="Yun M.H."/>
        </authorList>
    </citation>
    <scope>NUCLEOTIDE SEQUENCE</scope>
    <source>
        <strain evidence="1">20211129_DDA</strain>
        <tissue evidence="1">Liver</tissue>
    </source>
</reference>
<gene>
    <name evidence="1" type="ORF">NDU88_002720</name>
</gene>